<dbReference type="Proteomes" id="UP001143910">
    <property type="component" value="Unassembled WGS sequence"/>
</dbReference>
<comment type="caution">
    <text evidence="1">The sequence shown here is derived from an EMBL/GenBank/DDBJ whole genome shotgun (WGS) entry which is preliminary data.</text>
</comment>
<name>A0ACC1NXN9_9HYPO</name>
<proteinExistence type="predicted"/>
<reference evidence="1" key="1">
    <citation type="submission" date="2022-08" db="EMBL/GenBank/DDBJ databases">
        <title>Genome Sequence of Lecanicillium fungicola.</title>
        <authorList>
            <person name="Buettner E."/>
        </authorList>
    </citation>
    <scope>NUCLEOTIDE SEQUENCE</scope>
    <source>
        <strain evidence="1">Babe33</strain>
    </source>
</reference>
<evidence type="ECO:0000313" key="1">
    <source>
        <dbReference type="EMBL" id="KAJ2983626.1"/>
    </source>
</evidence>
<accession>A0ACC1NXN9</accession>
<dbReference type="EMBL" id="JANJQO010000022">
    <property type="protein sequence ID" value="KAJ2983626.1"/>
    <property type="molecule type" value="Genomic_DNA"/>
</dbReference>
<gene>
    <name evidence="1" type="ORF">NQ176_g548</name>
</gene>
<sequence length="361" mass="40002">MHQQLQNSTTAQLLENCRQIFSLEKLLSLPVSVLVLLPLSAILVGFTIWRGGLDPREPPLGRAKIPLIGHVIGFARHSLQYLDMLRTRTGLGAYTIRIGTFKFYVICSPSLAQGALRSPDLNADLLVAKVAPQLMNLGKHVANILEKGDFAHQSHLAFTEKLSLNPSLSKTESAILDGMAALVNGLDDETQVQHFLKWLSDGMVLNNSSALYGPGNPIAEDPKLMGDMWTYEFSQSTLLIPYFSRLLAPEACAARARLTDAFRKYYEQNLHEQASDIVKARFENAQSCGFSIAESASFDLFLLTVAVVNVIPSLYWMLAHVFSEPDLIQELRSELEEYQLLTESGSLDNGDRTVTLNLAHQ</sequence>
<keyword evidence="2" id="KW-1185">Reference proteome</keyword>
<evidence type="ECO:0000313" key="2">
    <source>
        <dbReference type="Proteomes" id="UP001143910"/>
    </source>
</evidence>
<organism evidence="1 2">
    <name type="scientific">Zarea fungicola</name>
    <dbReference type="NCBI Taxonomy" id="93591"/>
    <lineage>
        <taxon>Eukaryota</taxon>
        <taxon>Fungi</taxon>
        <taxon>Dikarya</taxon>
        <taxon>Ascomycota</taxon>
        <taxon>Pezizomycotina</taxon>
        <taxon>Sordariomycetes</taxon>
        <taxon>Hypocreomycetidae</taxon>
        <taxon>Hypocreales</taxon>
        <taxon>Cordycipitaceae</taxon>
        <taxon>Zarea</taxon>
    </lineage>
</organism>
<protein>
    <submittedName>
        <fullName evidence="1">Uncharacterized protein</fullName>
    </submittedName>
</protein>